<protein>
    <submittedName>
        <fullName evidence="8">ABC transporter ATP-binding protein</fullName>
    </submittedName>
</protein>
<evidence type="ECO:0000256" key="4">
    <source>
        <dbReference type="ARBA" id="ARBA00022840"/>
    </source>
</evidence>
<dbReference type="RefSeq" id="WP_141371529.1">
    <property type="nucleotide sequence ID" value="NZ_BJLQ01000043.1"/>
</dbReference>
<organism evidence="8 9">
    <name type="scientific">Cellulomonas gelida</name>
    <dbReference type="NCBI Taxonomy" id="1712"/>
    <lineage>
        <taxon>Bacteria</taxon>
        <taxon>Bacillati</taxon>
        <taxon>Actinomycetota</taxon>
        <taxon>Actinomycetes</taxon>
        <taxon>Micrococcales</taxon>
        <taxon>Cellulomonadaceae</taxon>
        <taxon>Cellulomonas</taxon>
    </lineage>
</organism>
<dbReference type="InterPro" id="IPR003593">
    <property type="entry name" value="AAA+_ATPase"/>
</dbReference>
<dbReference type="PANTHER" id="PTHR42711">
    <property type="entry name" value="ABC TRANSPORTER ATP-BINDING PROTEIN"/>
    <property type="match status" value="1"/>
</dbReference>
<keyword evidence="9" id="KW-1185">Reference proteome</keyword>
<sequence length="363" mass="38221">MTASGTSRGAPVVEVEHVTRRFGNVVALDDVSLSVPEGELLGLLGPNGAGKTTLLSLVSGLRKPDAGTVRLFGGDPRAAASRLALGTTPQETGLPPTLRVSEVVALVAGHYPDPMSTDELLTRFGITELARRQTGGLSGGQKRRLAVALALVGRPRLVLLDEPTTGLDVEARHVLWQALRDYHADGATVVLTSHYLEEIEALARRVVVVGHGRVLADGGIDDVLALVARRRVLLTVPPAARLAVEALPDVEVVEAQPVGSRASGELASSRVDAHADDVRLTLLAADADAVVRGLVGAAIPFRGLEVRGASLEEAFLALTSDGPHDERPHDERPQDGRAPHGHPQHGTDDERAARLAPAHEGER</sequence>
<dbReference type="Gene3D" id="3.40.50.300">
    <property type="entry name" value="P-loop containing nucleotide triphosphate hydrolases"/>
    <property type="match status" value="1"/>
</dbReference>
<dbReference type="Pfam" id="PF00005">
    <property type="entry name" value="ABC_tran"/>
    <property type="match status" value="1"/>
</dbReference>
<dbReference type="GO" id="GO:0005524">
    <property type="term" value="F:ATP binding"/>
    <property type="evidence" value="ECO:0007669"/>
    <property type="project" value="UniProtKB-KW"/>
</dbReference>
<accession>A0A4Y3KNR1</accession>
<evidence type="ECO:0000313" key="9">
    <source>
        <dbReference type="Proteomes" id="UP000320461"/>
    </source>
</evidence>
<keyword evidence="2" id="KW-0813">Transport</keyword>
<gene>
    <name evidence="8" type="ORF">CGE01nite_29330</name>
</gene>
<name>A0A4Y3KNR1_9CELL</name>
<proteinExistence type="predicted"/>
<comment type="caution">
    <text evidence="8">The sequence shown here is derived from an EMBL/GenBank/DDBJ whole genome shotgun (WGS) entry which is preliminary data.</text>
</comment>
<dbReference type="EMBL" id="BJLQ01000043">
    <property type="protein sequence ID" value="GEA85682.1"/>
    <property type="molecule type" value="Genomic_DNA"/>
</dbReference>
<evidence type="ECO:0000256" key="5">
    <source>
        <dbReference type="ARBA" id="ARBA00023251"/>
    </source>
</evidence>
<keyword evidence="5" id="KW-0046">Antibiotic resistance</keyword>
<keyword evidence="4 8" id="KW-0067">ATP-binding</keyword>
<dbReference type="InterPro" id="IPR050763">
    <property type="entry name" value="ABC_transporter_ATP-binding"/>
</dbReference>
<feature type="compositionally biased region" description="Basic and acidic residues" evidence="6">
    <location>
        <begin position="345"/>
        <end position="363"/>
    </location>
</feature>
<dbReference type="PROSITE" id="PS50893">
    <property type="entry name" value="ABC_TRANSPORTER_2"/>
    <property type="match status" value="1"/>
</dbReference>
<comment type="subcellular location">
    <subcellularLocation>
        <location evidence="1">Cell membrane</location>
        <topology evidence="1">Peripheral membrane protein</topology>
    </subcellularLocation>
</comment>
<evidence type="ECO:0000259" key="7">
    <source>
        <dbReference type="PROSITE" id="PS50893"/>
    </source>
</evidence>
<keyword evidence="3" id="KW-0547">Nucleotide-binding</keyword>
<evidence type="ECO:0000256" key="3">
    <source>
        <dbReference type="ARBA" id="ARBA00022741"/>
    </source>
</evidence>
<dbReference type="GO" id="GO:0005886">
    <property type="term" value="C:plasma membrane"/>
    <property type="evidence" value="ECO:0007669"/>
    <property type="project" value="UniProtKB-SubCell"/>
</dbReference>
<dbReference type="InterPro" id="IPR027417">
    <property type="entry name" value="P-loop_NTPase"/>
</dbReference>
<feature type="domain" description="ABC transporter" evidence="7">
    <location>
        <begin position="13"/>
        <end position="236"/>
    </location>
</feature>
<dbReference type="Proteomes" id="UP000320461">
    <property type="component" value="Unassembled WGS sequence"/>
</dbReference>
<evidence type="ECO:0000256" key="2">
    <source>
        <dbReference type="ARBA" id="ARBA00022448"/>
    </source>
</evidence>
<reference evidence="8 9" key="1">
    <citation type="submission" date="2019-06" db="EMBL/GenBank/DDBJ databases">
        <title>Whole genome shotgun sequence of Cellulomonas gelida NBRC 3748.</title>
        <authorList>
            <person name="Hosoyama A."/>
            <person name="Uohara A."/>
            <person name="Ohji S."/>
            <person name="Ichikawa N."/>
        </authorList>
    </citation>
    <scope>NUCLEOTIDE SEQUENCE [LARGE SCALE GENOMIC DNA]</scope>
    <source>
        <strain evidence="8 9">NBRC 3748</strain>
    </source>
</reference>
<dbReference type="AlphaFoldDB" id="A0A4Y3KNR1"/>
<dbReference type="PANTHER" id="PTHR42711:SF17">
    <property type="entry name" value="ABC TRANSPORTER ATP-BINDING PROTEIN"/>
    <property type="match status" value="1"/>
</dbReference>
<dbReference type="InterPro" id="IPR003439">
    <property type="entry name" value="ABC_transporter-like_ATP-bd"/>
</dbReference>
<evidence type="ECO:0000256" key="6">
    <source>
        <dbReference type="SAM" id="MobiDB-lite"/>
    </source>
</evidence>
<dbReference type="GO" id="GO:0046677">
    <property type="term" value="P:response to antibiotic"/>
    <property type="evidence" value="ECO:0007669"/>
    <property type="project" value="UniProtKB-KW"/>
</dbReference>
<feature type="compositionally biased region" description="Basic and acidic residues" evidence="6">
    <location>
        <begin position="322"/>
        <end position="338"/>
    </location>
</feature>
<dbReference type="OrthoDB" id="9804819at2"/>
<dbReference type="SUPFAM" id="SSF52540">
    <property type="entry name" value="P-loop containing nucleoside triphosphate hydrolases"/>
    <property type="match status" value="1"/>
</dbReference>
<dbReference type="PROSITE" id="PS00211">
    <property type="entry name" value="ABC_TRANSPORTER_1"/>
    <property type="match status" value="1"/>
</dbReference>
<dbReference type="GO" id="GO:0016887">
    <property type="term" value="F:ATP hydrolysis activity"/>
    <property type="evidence" value="ECO:0007669"/>
    <property type="project" value="InterPro"/>
</dbReference>
<dbReference type="InterPro" id="IPR017871">
    <property type="entry name" value="ABC_transporter-like_CS"/>
</dbReference>
<feature type="region of interest" description="Disordered" evidence="6">
    <location>
        <begin position="320"/>
        <end position="363"/>
    </location>
</feature>
<dbReference type="CDD" id="cd03230">
    <property type="entry name" value="ABC_DR_subfamily_A"/>
    <property type="match status" value="1"/>
</dbReference>
<dbReference type="SMART" id="SM00382">
    <property type="entry name" value="AAA"/>
    <property type="match status" value="1"/>
</dbReference>
<evidence type="ECO:0000256" key="1">
    <source>
        <dbReference type="ARBA" id="ARBA00004202"/>
    </source>
</evidence>
<evidence type="ECO:0000313" key="8">
    <source>
        <dbReference type="EMBL" id="GEA85682.1"/>
    </source>
</evidence>